<feature type="transmembrane region" description="Helical" evidence="6">
    <location>
        <begin position="172"/>
        <end position="193"/>
    </location>
</feature>
<organism evidence="8 9">
    <name type="scientific">Cytospora mali</name>
    <name type="common">Apple Valsa canker fungus</name>
    <name type="synonym">Valsa mali</name>
    <dbReference type="NCBI Taxonomy" id="578113"/>
    <lineage>
        <taxon>Eukaryota</taxon>
        <taxon>Fungi</taxon>
        <taxon>Dikarya</taxon>
        <taxon>Ascomycota</taxon>
        <taxon>Pezizomycotina</taxon>
        <taxon>Sordariomycetes</taxon>
        <taxon>Sordariomycetidae</taxon>
        <taxon>Diaporthales</taxon>
        <taxon>Cytosporaceae</taxon>
        <taxon>Cytospora</taxon>
    </lineage>
</organism>
<dbReference type="AlphaFoldDB" id="A0A194VCW5"/>
<feature type="transmembrane region" description="Helical" evidence="6">
    <location>
        <begin position="81"/>
        <end position="100"/>
    </location>
</feature>
<keyword evidence="3 6" id="KW-0812">Transmembrane</keyword>
<dbReference type="Gene3D" id="1.20.1250.20">
    <property type="entry name" value="MFS general substrate transporter like domains"/>
    <property type="match status" value="2"/>
</dbReference>
<keyword evidence="4 6" id="KW-1133">Transmembrane helix</keyword>
<proteinExistence type="predicted"/>
<protein>
    <submittedName>
        <fullName evidence="8">High-affinity nicotinic acid transporter</fullName>
    </submittedName>
</protein>
<dbReference type="PANTHER" id="PTHR43791">
    <property type="entry name" value="PERMEASE-RELATED"/>
    <property type="match status" value="1"/>
</dbReference>
<evidence type="ECO:0000256" key="2">
    <source>
        <dbReference type="ARBA" id="ARBA00022448"/>
    </source>
</evidence>
<evidence type="ECO:0000256" key="3">
    <source>
        <dbReference type="ARBA" id="ARBA00022692"/>
    </source>
</evidence>
<dbReference type="PROSITE" id="PS50850">
    <property type="entry name" value="MFS"/>
    <property type="match status" value="1"/>
</dbReference>
<feature type="transmembrane region" description="Helical" evidence="6">
    <location>
        <begin position="112"/>
        <end position="131"/>
    </location>
</feature>
<comment type="subcellular location">
    <subcellularLocation>
        <location evidence="1">Membrane</location>
        <topology evidence="1">Multi-pass membrane protein</topology>
    </subcellularLocation>
</comment>
<dbReference type="InterPro" id="IPR011701">
    <property type="entry name" value="MFS"/>
</dbReference>
<dbReference type="SUPFAM" id="SSF103473">
    <property type="entry name" value="MFS general substrate transporter"/>
    <property type="match status" value="1"/>
</dbReference>
<reference evidence="9" key="1">
    <citation type="submission" date="2014-12" db="EMBL/GenBank/DDBJ databases">
        <title>Genome Sequence of Valsa Canker Pathogens Uncovers a Specific Adaption of Colonization on Woody Bark.</title>
        <authorList>
            <person name="Yin Z."/>
            <person name="Liu H."/>
            <person name="Gao X."/>
            <person name="Li Z."/>
            <person name="Song N."/>
            <person name="Ke X."/>
            <person name="Dai Q."/>
            <person name="Wu Y."/>
            <person name="Sun Y."/>
            <person name="Xu J.-R."/>
            <person name="Kang Z.K."/>
            <person name="Wang L."/>
            <person name="Huang L."/>
        </authorList>
    </citation>
    <scope>NUCLEOTIDE SEQUENCE [LARGE SCALE GENOMIC DNA]</scope>
    <source>
        <strain evidence="9">SXYL134</strain>
    </source>
</reference>
<dbReference type="GO" id="GO:0022857">
    <property type="term" value="F:transmembrane transporter activity"/>
    <property type="evidence" value="ECO:0007669"/>
    <property type="project" value="InterPro"/>
</dbReference>
<dbReference type="Pfam" id="PF01266">
    <property type="entry name" value="DAO"/>
    <property type="match status" value="1"/>
</dbReference>
<dbReference type="SUPFAM" id="SSF51905">
    <property type="entry name" value="FAD/NAD(P)-binding domain"/>
    <property type="match status" value="1"/>
</dbReference>
<evidence type="ECO:0000256" key="5">
    <source>
        <dbReference type="ARBA" id="ARBA00023136"/>
    </source>
</evidence>
<keyword evidence="9" id="KW-1185">Reference proteome</keyword>
<gene>
    <name evidence="8" type="ORF">VP1G_08964</name>
</gene>
<accession>A0A194VCW5</accession>
<evidence type="ECO:0000313" key="8">
    <source>
        <dbReference type="EMBL" id="KUI61827.1"/>
    </source>
</evidence>
<dbReference type="Proteomes" id="UP000078576">
    <property type="component" value="Unassembled WGS sequence"/>
</dbReference>
<feature type="transmembrane region" description="Helical" evidence="6">
    <location>
        <begin position="279"/>
        <end position="300"/>
    </location>
</feature>
<dbReference type="InterPro" id="IPR020846">
    <property type="entry name" value="MFS_dom"/>
</dbReference>
<dbReference type="FunFam" id="1.20.1250.20:FF:000018">
    <property type="entry name" value="MFS transporter permease"/>
    <property type="match status" value="1"/>
</dbReference>
<feature type="transmembrane region" description="Helical" evidence="6">
    <location>
        <begin position="45"/>
        <end position="69"/>
    </location>
</feature>
<dbReference type="Gene3D" id="3.50.50.60">
    <property type="entry name" value="FAD/NAD(P)-binding domain"/>
    <property type="match status" value="1"/>
</dbReference>
<dbReference type="GO" id="GO:0016020">
    <property type="term" value="C:membrane"/>
    <property type="evidence" value="ECO:0007669"/>
    <property type="project" value="UniProtKB-SubCell"/>
</dbReference>
<dbReference type="InterPro" id="IPR036188">
    <property type="entry name" value="FAD/NAD-bd_sf"/>
</dbReference>
<dbReference type="EMBL" id="KN714788">
    <property type="protein sequence ID" value="KUI61827.1"/>
    <property type="molecule type" value="Genomic_DNA"/>
</dbReference>
<feature type="domain" description="Major facilitator superfamily (MFS) profile" evidence="7">
    <location>
        <begin position="45"/>
        <end position="479"/>
    </location>
</feature>
<dbReference type="OrthoDB" id="429143at2759"/>
<feature type="transmembrane region" description="Helical" evidence="6">
    <location>
        <begin position="343"/>
        <end position="362"/>
    </location>
</feature>
<name>A0A194VCW5_CYTMA</name>
<sequence>MAAKEQSDVEVETEVRGPVQEDVDFDEVYSHPEQRKIIHRIDRRLVTVLACLYIVSLMDRVNLSTAAIAGLDEDLGLQVGIRYSLIIATFFVTYTVFQPLGTILTRKIGPRLFLSSIVLAWGAVMIGNGFVSSWQDLAGLRVLLGVFVAGYFPGAVYLLSTWYVRFDLQKRYTIFYGVGCVASALTGIMAYGLSQMDGLAGLSGWRWIFTIEGIISCVLALVSYAFLVGFPEEANQSWNFLSEQERDFVLRRVNRDRGDAATEPFSIIAFLKPAADFKIWVFAFMFFCVTTVGYSINYFLPIILTSMGFNTALSECLIAPPWVFTGLFMYAQAWLGDRYHLRGPIIAFNAILALIGLAIMGFCDNNPARYFGVFLVLAGASGNTPPVLTYQANNIRGHWKRAFCPHANANAMMSSTPLNTKTGLPVPNATLPFWRTELHELDSFRTSESLPSECDILVIGAGYAGVSTLYHLLDSSNGPDPSKIVLVEAREACSGASGRNGGHIKPDVYYNILKYTKKYGVENAVAFARFENANIYAVKEMVEKEKIECEFVLTRALDVYLDEAHAKITHDSYQELRRIGVADLGDVQYLEGSKAEAISGVKGAKCCFSFAAAHLWPYKLIMHLLSKLVAKGINLQTYTPVTSISSTPDAVGRWTVTTSRGSIRTNKIIFATNGYTAAIAPQFEQKIVPVRGICSRIVPVMPKKTSHLVNTYSLRYGPALYDYMIPRLDRSIVIGGAKDRFWHDKSHWYGVTDDSKLIEPAQDYFDGLMQRHFDGWEESGACTDSVWTGIMGWSSDFMPFVGEVPGKNGQFITAGFSGHGMPLIYLATKALSEMIKGEKTFEETDLPAVFKPTQERLDSQKNEILGI</sequence>
<evidence type="ECO:0000256" key="6">
    <source>
        <dbReference type="SAM" id="Phobius"/>
    </source>
</evidence>
<dbReference type="InterPro" id="IPR006076">
    <property type="entry name" value="FAD-dep_OxRdtase"/>
</dbReference>
<keyword evidence="2" id="KW-0813">Transport</keyword>
<dbReference type="PANTHER" id="PTHR43791:SF47">
    <property type="entry name" value="MAJOR FACILITATOR SUPERFAMILY (MFS) PROFILE DOMAIN-CONTAINING PROTEIN-RELATED"/>
    <property type="match status" value="1"/>
</dbReference>
<evidence type="ECO:0000313" key="9">
    <source>
        <dbReference type="Proteomes" id="UP000078576"/>
    </source>
</evidence>
<feature type="transmembrane region" description="Helical" evidence="6">
    <location>
        <begin position="205"/>
        <end position="227"/>
    </location>
</feature>
<feature type="transmembrane region" description="Helical" evidence="6">
    <location>
        <begin position="137"/>
        <end position="160"/>
    </location>
</feature>
<feature type="transmembrane region" description="Helical" evidence="6">
    <location>
        <begin position="312"/>
        <end position="331"/>
    </location>
</feature>
<evidence type="ECO:0000259" key="7">
    <source>
        <dbReference type="PROSITE" id="PS50850"/>
    </source>
</evidence>
<dbReference type="Pfam" id="PF07690">
    <property type="entry name" value="MFS_1"/>
    <property type="match status" value="1"/>
</dbReference>
<evidence type="ECO:0000256" key="1">
    <source>
        <dbReference type="ARBA" id="ARBA00004141"/>
    </source>
</evidence>
<keyword evidence="5 6" id="KW-0472">Membrane</keyword>
<dbReference type="InterPro" id="IPR036259">
    <property type="entry name" value="MFS_trans_sf"/>
</dbReference>
<dbReference type="Gene3D" id="3.30.9.10">
    <property type="entry name" value="D-Amino Acid Oxidase, subunit A, domain 2"/>
    <property type="match status" value="1"/>
</dbReference>
<evidence type="ECO:0000256" key="4">
    <source>
        <dbReference type="ARBA" id="ARBA00022989"/>
    </source>
</evidence>